<accession>A0A0U9HMG2</accession>
<evidence type="ECO:0000313" key="5">
    <source>
        <dbReference type="Proteomes" id="UP000054558"/>
    </source>
</evidence>
<feature type="compositionally biased region" description="Basic residues" evidence="1">
    <location>
        <begin position="1873"/>
        <end position="1883"/>
    </location>
</feature>
<evidence type="ECO:0000259" key="3">
    <source>
        <dbReference type="Pfam" id="PF12733"/>
    </source>
</evidence>
<feature type="region of interest" description="Disordered" evidence="1">
    <location>
        <begin position="165"/>
        <end position="193"/>
    </location>
</feature>
<feature type="transmembrane region" description="Helical" evidence="2">
    <location>
        <begin position="1432"/>
        <end position="1452"/>
    </location>
</feature>
<feature type="domain" description="Cadherin-like beta-sandwich-like" evidence="3">
    <location>
        <begin position="84"/>
        <end position="161"/>
    </location>
</feature>
<feature type="region of interest" description="Disordered" evidence="1">
    <location>
        <begin position="1787"/>
        <end position="1940"/>
    </location>
</feature>
<dbReference type="PANTHER" id="PTHR34677">
    <property type="match status" value="1"/>
</dbReference>
<feature type="transmembrane region" description="Helical" evidence="2">
    <location>
        <begin position="1664"/>
        <end position="1682"/>
    </location>
</feature>
<dbReference type="OrthoDB" id="1936312at2759"/>
<keyword evidence="2" id="KW-1133">Transmembrane helix</keyword>
<name>A0A0U9HMG2_KLENI</name>
<dbReference type="InterPro" id="IPR025883">
    <property type="entry name" value="Cadherin-like_domain"/>
</dbReference>
<gene>
    <name evidence="4" type="ORF">KFL_001570220</name>
</gene>
<dbReference type="STRING" id="105231.A0A0U9HMG2"/>
<dbReference type="Proteomes" id="UP000054558">
    <property type="component" value="Unassembled WGS sequence"/>
</dbReference>
<proteinExistence type="predicted"/>
<keyword evidence="2" id="KW-0812">Transmembrane</keyword>
<feature type="transmembrane region" description="Helical" evidence="2">
    <location>
        <begin position="1464"/>
        <end position="1488"/>
    </location>
</feature>
<feature type="compositionally biased region" description="Basic residues" evidence="1">
    <location>
        <begin position="1840"/>
        <end position="1849"/>
    </location>
</feature>
<protein>
    <recommendedName>
        <fullName evidence="3">Cadherin-like beta-sandwich-like domain-containing protein</fullName>
    </recommendedName>
</protein>
<sequence>MSVLATAADPGSSITAFLPSGETMPITSGVLSGEMAVVRSGVLTLSVTASDNVTNQVYYFRLELLQGLDASLQLLYLSAGPLSPPFSPAILNYTVTVTSVVGIGTLLAVSTDSGASISANSGTAKKSQISQSVPIPRGASLLKVMVTSESLTNVTLYTITIQAPLSPPPSSSVTPAPIPLGPKPPPPTFSAPPPPLEVDSPVVHFLLGPLSPTSSQSAQLSFYATEGPQKACPNCIFYCALDSAPLQPCTFTGPPTLDPALQQLVYTVSVSALIEGAHSFQVRASGTVGKLSAFNSYDWVIDWTPPVTYITANVPSNRPTSIQNVAFSLNVVDTASDGTSAVLCPACQSQCAIDQGPLFLCPQSKPIAFFLGAGQHTFAVTSIDVAGNEESPPVRLNFVIELTPPEGRLTGQPPVLTPSNSASFFFVGSIAGAQARCAGCTFRCQLDQQSARSCLPGSGNTAGATYRNLTNGAHSFRLTTTDPDGVLSSTLIYNWTAVLVGPDVGIFYKPPPDTALSNATFKFSALAFGANASSPFLTSNQSVPCPGCLFYCSIDTGAAVVCDPGAGFTSTGLSEGAHTFSVRAEDVFGNVGAPTAYTWRVNFSLPLGSVISGPPLFGVTNSTSAVVTFLGTLRNLPCAGCTYSCQVNGNPFVDCDAATPLKLLNLQQGQQSLVVQVNDVSGASSLSWPYQWFVDTVPPTVAILSGPAPLTGHPSAQFALSATDTLPNGTPTACAECSYRCSLDGAPFQPCQNPVVLSNLGSDDFITAHVFRAVAADVAGNVALIPAVYGWVVDRRKPVIQLVSGPSNPSNARNGTVHFDARSTADSAGCQNCTAYCVIDGGEPFLCSDDDVSFASLSFTDLPAGLHTATVSFSNALAVSASYTHSWVADFTPPVPDVTLPASPVRENPVPVLVTFSEACLEFTCDSVTSCEVAVVGTALPAPNTWRSLGERQYTVLIDVIRDGPLTISIPTGVCQDAAWNPNAPATFSVNFQANPPQPVLSTTIVPVRVSVNGVSTPLWATNLAPIPFSVEFTEAVSGFDVNGISANGGQIRRLKSSSTGHSAVSPGSSSNVVGQESLVSIGANATVARSFSRAYTFEVWPLANERVTVQILADSCTDAIGSPNEASDAVSVLFDTSEPTVALSVSSSSATSIKIRVQFSERVLVPLNGSNAAELERADFGASQLSTSSCSVSDLVALSDGRSYLATVAQEGSVRQGMVWISGGAVVDLAGNPNVDSKVLPVDFGGVLGSLIATDSLATTVGISLGAAAPALLLGIFASVSGVGAAGLPAWAPLATPYVVQGNLLGAIGTVQTFALLRKLGVRQSEAFSNMASRLAWVNFESTSAAIAASAPSVKQSVPGQRRRLLQLDESGTRAASPSGLEPGGWGPSGLILMLVAVTLSVASILRLVLDFAFTRLLKRRLLPNLLFPRLELFAGLVCFYGLTQACAALVRGGSPGQVFAGALLLVLLPFSLILALLAFLTSSLILDSESRFEEEWKPPAKRTWKARAAAVLVGRACPGRWVNYVADDDTRPRSRFVGRFGLLFEALRPPSDARLFVLGRAREKTSATIHNRLRDSVGHRIESARRNAERDGESSFNVLVVPLQNPQEVSEGSPASFVGAARVLIRMLRTCHVAAVLTKRLLFGALLGAAGRRAAGAAPSLAQVWALLMTSAAYATWLVVGKPYVSRAVQGVEILTALLELLTLCLALQSGRAELKASQDGTVSEGSVRAFGTAMLVFQLLAITAQTGYQWWAVFVELRARWRLWARARERTAVAEKMGQTVRARGLAKGKQRGGKRHLSPNVRSRELNGVWPDQSRAEVWPDQSRAEGQPNGIRYPKSAHVRRGRGAAKAATSPPPAREQNGGAKNGTRALHRGGLKRRVSRGEEHANGESKHMTMRSEGRVEHRRGGVRKRAELDVRSERRARERKGGENGADILDEVVTRGTSDREETYWQEARIRDWARQSAENLVADRADVRGVRFEDASDVTKESREGSGALNGLARVLRFSEASALVGNGNGSLTASSGPEYLLSKMREGGMQKLLRLKSRRQERGLSSLTVFVVSEAESDEAEGDEARAASGVAGRRANLSAFTF</sequence>
<feature type="compositionally biased region" description="Basic and acidic residues" evidence="1">
    <location>
        <begin position="1884"/>
        <end position="1932"/>
    </location>
</feature>
<keyword evidence="2" id="KW-0472">Membrane</keyword>
<evidence type="ECO:0000256" key="1">
    <source>
        <dbReference type="SAM" id="MobiDB-lite"/>
    </source>
</evidence>
<dbReference type="Pfam" id="PF12733">
    <property type="entry name" value="Cadherin-like"/>
    <property type="match status" value="1"/>
</dbReference>
<evidence type="ECO:0000256" key="2">
    <source>
        <dbReference type="SAM" id="Phobius"/>
    </source>
</evidence>
<reference evidence="4 5" key="1">
    <citation type="journal article" date="2014" name="Nat. Commun.">
        <title>Klebsormidium flaccidum genome reveals primary factors for plant terrestrial adaptation.</title>
        <authorList>
            <person name="Hori K."/>
            <person name="Maruyama F."/>
            <person name="Fujisawa T."/>
            <person name="Togashi T."/>
            <person name="Yamamoto N."/>
            <person name="Seo M."/>
            <person name="Sato S."/>
            <person name="Yamada T."/>
            <person name="Mori H."/>
            <person name="Tajima N."/>
            <person name="Moriyama T."/>
            <person name="Ikeuchi M."/>
            <person name="Watanabe M."/>
            <person name="Wada H."/>
            <person name="Kobayashi K."/>
            <person name="Saito M."/>
            <person name="Masuda T."/>
            <person name="Sasaki-Sekimoto Y."/>
            <person name="Mashiguchi K."/>
            <person name="Awai K."/>
            <person name="Shimojima M."/>
            <person name="Masuda S."/>
            <person name="Iwai M."/>
            <person name="Nobusawa T."/>
            <person name="Narise T."/>
            <person name="Kondo S."/>
            <person name="Saito H."/>
            <person name="Sato R."/>
            <person name="Murakawa M."/>
            <person name="Ihara Y."/>
            <person name="Oshima-Yamada Y."/>
            <person name="Ohtaka K."/>
            <person name="Satoh M."/>
            <person name="Sonobe K."/>
            <person name="Ishii M."/>
            <person name="Ohtani R."/>
            <person name="Kanamori-Sato M."/>
            <person name="Honoki R."/>
            <person name="Miyazaki D."/>
            <person name="Mochizuki H."/>
            <person name="Umetsu J."/>
            <person name="Higashi K."/>
            <person name="Shibata D."/>
            <person name="Kamiya Y."/>
            <person name="Sato N."/>
            <person name="Nakamura Y."/>
            <person name="Tabata S."/>
            <person name="Ida S."/>
            <person name="Kurokawa K."/>
            <person name="Ohta H."/>
        </authorList>
    </citation>
    <scope>NUCLEOTIDE SEQUENCE [LARGE SCALE GENOMIC DNA]</scope>
    <source>
        <strain evidence="4 5">NIES-2285</strain>
    </source>
</reference>
<evidence type="ECO:0000313" key="4">
    <source>
        <dbReference type="EMBL" id="GAQ83683.1"/>
    </source>
</evidence>
<dbReference type="EMBL" id="DF237106">
    <property type="protein sequence ID" value="GAQ83683.1"/>
    <property type="molecule type" value="Genomic_DNA"/>
</dbReference>
<feature type="transmembrane region" description="Helical" evidence="2">
    <location>
        <begin position="1392"/>
        <end position="1411"/>
    </location>
</feature>
<dbReference type="PANTHER" id="PTHR34677:SF3">
    <property type="entry name" value="BACTERIAL IG-LIKE DOMAIN-CONTAINING PROTEIN"/>
    <property type="match status" value="1"/>
</dbReference>
<keyword evidence="5" id="KW-1185">Reference proteome</keyword>
<feature type="compositionally biased region" description="Basic residues" evidence="1">
    <location>
        <begin position="1788"/>
        <end position="1801"/>
    </location>
</feature>
<organism evidence="4 5">
    <name type="scientific">Klebsormidium nitens</name>
    <name type="common">Green alga</name>
    <name type="synonym">Ulothrix nitens</name>
    <dbReference type="NCBI Taxonomy" id="105231"/>
    <lineage>
        <taxon>Eukaryota</taxon>
        <taxon>Viridiplantae</taxon>
        <taxon>Streptophyta</taxon>
        <taxon>Klebsormidiophyceae</taxon>
        <taxon>Klebsormidiales</taxon>
        <taxon>Klebsormidiaceae</taxon>
        <taxon>Klebsormidium</taxon>
    </lineage>
</organism>